<protein>
    <submittedName>
        <fullName evidence="2">Uncharacterized protein</fullName>
    </submittedName>
</protein>
<organism evidence="2 3">
    <name type="scientific">Cinchona calisaya</name>
    <dbReference type="NCBI Taxonomy" id="153742"/>
    <lineage>
        <taxon>Eukaryota</taxon>
        <taxon>Viridiplantae</taxon>
        <taxon>Streptophyta</taxon>
        <taxon>Embryophyta</taxon>
        <taxon>Tracheophyta</taxon>
        <taxon>Spermatophyta</taxon>
        <taxon>Magnoliopsida</taxon>
        <taxon>eudicotyledons</taxon>
        <taxon>Gunneridae</taxon>
        <taxon>Pentapetalae</taxon>
        <taxon>asterids</taxon>
        <taxon>lamiids</taxon>
        <taxon>Gentianales</taxon>
        <taxon>Rubiaceae</taxon>
        <taxon>Cinchonoideae</taxon>
        <taxon>Cinchoneae</taxon>
        <taxon>Cinchona</taxon>
    </lineage>
</organism>
<evidence type="ECO:0000313" key="3">
    <source>
        <dbReference type="Proteomes" id="UP001630127"/>
    </source>
</evidence>
<name>A0ABD2YEA6_9GENT</name>
<evidence type="ECO:0000256" key="1">
    <source>
        <dbReference type="SAM" id="MobiDB-lite"/>
    </source>
</evidence>
<evidence type="ECO:0000313" key="2">
    <source>
        <dbReference type="EMBL" id="KAL3504697.1"/>
    </source>
</evidence>
<feature type="region of interest" description="Disordered" evidence="1">
    <location>
        <begin position="292"/>
        <end position="327"/>
    </location>
</feature>
<sequence length="577" mass="63046">MDNLNSDINWRKIFDLSKQNLDSGLHPRVEDEINIEPGEAIKTTEELLVFLELCTNVDASGTNVADVGDEQVDSANVPIIGQNTFYPPLYQQAETNPTIVEEMPQIEDHSSAFGGQHEQFVVFYDPARGGISLKEGQSAANYIAQNYDTPEVPMVPWIQEIRRGDQLDQFPFSPVQYNSNAYTSMMPESSSTTIFGSQQQSDSDVQILASQAPKMSSSLEPIPILAKSNISWSSGATSQYSSSTSQTLPSQELAYGSSSSTYQGLSLGSSSGYVGLSFGSSWNSPIDLDPWASSSPAQQGRRGASASTLAVGWARSSKRRRNTNQAANATAAQSLLAFAPANERGLFNTWINQLPTQNQAHDPTTFSDPDLHQLEASSMFHASRKTMDNLNSAINWRQIFNLSKQIFDPRLPPRVEAKINIEPGEAIKTTEELLVLLELCTNVDAGGTNVADIGDQQVDSANRPIIGQNTFYPPLYLYIFELDFSNPSFAVKPAFSRIGIWLKLNYQGLSLGSSSSYVGLSLGSSWNSPIDYFGPHLLQLNRPTQNQAYDPTTSANPDLQQLVACSKVSVGDTELFG</sequence>
<gene>
    <name evidence="2" type="ORF">ACH5RR_034538</name>
</gene>
<reference evidence="2 3" key="1">
    <citation type="submission" date="2024-11" db="EMBL/GenBank/DDBJ databases">
        <title>A near-complete genome assembly of Cinchona calisaya.</title>
        <authorList>
            <person name="Lian D.C."/>
            <person name="Zhao X.W."/>
            <person name="Wei L."/>
        </authorList>
    </citation>
    <scope>NUCLEOTIDE SEQUENCE [LARGE SCALE GENOMIC DNA]</scope>
    <source>
        <tissue evidence="2">Nenye</tissue>
    </source>
</reference>
<dbReference type="Proteomes" id="UP001630127">
    <property type="component" value="Unassembled WGS sequence"/>
</dbReference>
<dbReference type="AlphaFoldDB" id="A0ABD2YEA6"/>
<accession>A0ABD2YEA6</accession>
<proteinExistence type="predicted"/>
<keyword evidence="3" id="KW-1185">Reference proteome</keyword>
<comment type="caution">
    <text evidence="2">The sequence shown here is derived from an EMBL/GenBank/DDBJ whole genome shotgun (WGS) entry which is preliminary data.</text>
</comment>
<dbReference type="EMBL" id="JBJUIK010000014">
    <property type="protein sequence ID" value="KAL3504697.1"/>
    <property type="molecule type" value="Genomic_DNA"/>
</dbReference>